<dbReference type="PANTHER" id="PTHR47040:SF1">
    <property type="entry name" value="MITOCHONDRIAL ATP-INDEPENDENT INNER MEMBRANE PROTEASE SUBUNIT 2"/>
    <property type="match status" value="1"/>
</dbReference>
<dbReference type="EMBL" id="RDQH01000336">
    <property type="protein sequence ID" value="RXH87286.1"/>
    <property type="molecule type" value="Genomic_DNA"/>
</dbReference>
<organism evidence="3 4">
    <name type="scientific">Malus domestica</name>
    <name type="common">Apple</name>
    <name type="synonym">Pyrus malus</name>
    <dbReference type="NCBI Taxonomy" id="3750"/>
    <lineage>
        <taxon>Eukaryota</taxon>
        <taxon>Viridiplantae</taxon>
        <taxon>Streptophyta</taxon>
        <taxon>Embryophyta</taxon>
        <taxon>Tracheophyta</taxon>
        <taxon>Spermatophyta</taxon>
        <taxon>Magnoliopsida</taxon>
        <taxon>eudicotyledons</taxon>
        <taxon>Gunneridae</taxon>
        <taxon>Pentapetalae</taxon>
        <taxon>rosids</taxon>
        <taxon>fabids</taxon>
        <taxon>Rosales</taxon>
        <taxon>Rosaceae</taxon>
        <taxon>Amygdaloideae</taxon>
        <taxon>Maleae</taxon>
        <taxon>Malus</taxon>
    </lineage>
</organism>
<feature type="region of interest" description="Disordered" evidence="1">
    <location>
        <begin position="245"/>
        <end position="309"/>
    </location>
</feature>
<reference evidence="3 4" key="1">
    <citation type="submission" date="2018-10" db="EMBL/GenBank/DDBJ databases">
        <title>A high-quality apple genome assembly.</title>
        <authorList>
            <person name="Hu J."/>
        </authorList>
    </citation>
    <scope>NUCLEOTIDE SEQUENCE [LARGE SCALE GENOMIC DNA]</scope>
    <source>
        <strain evidence="4">cv. HFTH1</strain>
        <tissue evidence="3">Young leaf</tissue>
    </source>
</reference>
<protein>
    <recommendedName>
        <fullName evidence="2">Rho termination factor-like N-terminal domain-containing protein</fullName>
    </recommendedName>
</protein>
<feature type="region of interest" description="Disordered" evidence="1">
    <location>
        <begin position="519"/>
        <end position="546"/>
    </location>
</feature>
<feature type="compositionally biased region" description="Acidic residues" evidence="1">
    <location>
        <begin position="519"/>
        <end position="534"/>
    </location>
</feature>
<name>A0A498IVK1_MALDO</name>
<dbReference type="InterPro" id="IPR011112">
    <property type="entry name" value="Rho-like_N"/>
</dbReference>
<feature type="compositionally biased region" description="Polar residues" evidence="1">
    <location>
        <begin position="285"/>
        <end position="302"/>
    </location>
</feature>
<feature type="compositionally biased region" description="Basic and acidic residues" evidence="1">
    <location>
        <begin position="535"/>
        <end position="546"/>
    </location>
</feature>
<evidence type="ECO:0000259" key="2">
    <source>
        <dbReference type="SMART" id="SM00959"/>
    </source>
</evidence>
<dbReference type="CDD" id="cd06530">
    <property type="entry name" value="S26_SPase_I"/>
    <property type="match status" value="1"/>
</dbReference>
<feature type="compositionally biased region" description="Basic residues" evidence="1">
    <location>
        <begin position="258"/>
        <end position="268"/>
    </location>
</feature>
<dbReference type="STRING" id="3750.A0A498IVK1"/>
<dbReference type="InterPro" id="IPR019533">
    <property type="entry name" value="Peptidase_S26"/>
</dbReference>
<evidence type="ECO:0000256" key="1">
    <source>
        <dbReference type="SAM" id="MobiDB-lite"/>
    </source>
</evidence>
<feature type="compositionally biased region" description="Polar residues" evidence="1">
    <location>
        <begin position="423"/>
        <end position="434"/>
    </location>
</feature>
<dbReference type="PANTHER" id="PTHR47040">
    <property type="entry name" value="OSJNBA0068L06.9 PROTEIN"/>
    <property type="match status" value="1"/>
</dbReference>
<feature type="region of interest" description="Disordered" evidence="1">
    <location>
        <begin position="452"/>
        <end position="507"/>
    </location>
</feature>
<accession>A0A498IVK1</accession>
<keyword evidence="4" id="KW-1185">Reference proteome</keyword>
<sequence>MVSLSTWFRYIAHKLEYSATLSWKSYQRGQITDKELGDAVWKNLFQGRLTYLHWNKGEEMAPSIGAQSGTLLVRKIPAADPKRVFVGDVVVLKDPEKPDNYLVRRLAAIEGYEMLSTDEKDEPFVLDKDECWVLADNESLKPKEANDSRKFGPVSMTDIVGRVIYCLRTAVDHGPVQNRRHAKGYTGSGSYGPSDANCLPCSGISGRVAPLYPCSSRFNHKSKSQVSYGSPKGAYKGVSFMCRASSSGRNRNPEFPRQNRHGYSRSRNRKSEERDGFDNFDESDMLSSKNGPSVSLSSNTKFGATASPGPREKEIVELFRKVQAQLRERSAVKEERKVEASQGHGKENATVDSLLNLLRKHSVEQSKRNSNSGSSSNKDFTLDQPEKNARYGERKNTASFDSNNKAPFDSNNLLKDDVEEPTASFSRPASNFQRKSPIPRLTYQAIYSEDDHTGNLVPHVNSTGKRKKNHVERVPKPEPEPELELEAELDPMPEHDTEFEFEPEPEPEPEIVQLLEDETSEDEILGPEEPLIEDNENKGERVESRDLSTLKLPELRVLAKSRGVKGYSKMKKAELSELLSGNTV</sequence>
<comment type="caution">
    <text evidence="3">The sequence shown here is derived from an EMBL/GenBank/DDBJ whole genome shotgun (WGS) entry which is preliminary data.</text>
</comment>
<feature type="region of interest" description="Disordered" evidence="1">
    <location>
        <begin position="329"/>
        <end position="438"/>
    </location>
</feature>
<feature type="compositionally biased region" description="Basic and acidic residues" evidence="1">
    <location>
        <begin position="329"/>
        <end position="349"/>
    </location>
</feature>
<dbReference type="Gene3D" id="2.10.109.10">
    <property type="entry name" value="Umud Fragment, subunit A"/>
    <property type="match status" value="1"/>
</dbReference>
<dbReference type="InterPro" id="IPR053307">
    <property type="entry name" value="Mitochondrial_IM_protease"/>
</dbReference>
<feature type="compositionally biased region" description="Polar residues" evidence="1">
    <location>
        <begin position="397"/>
        <end position="413"/>
    </location>
</feature>
<gene>
    <name evidence="3" type="ORF">DVH24_028786</name>
</gene>
<evidence type="ECO:0000313" key="3">
    <source>
        <dbReference type="EMBL" id="RXH87286.1"/>
    </source>
</evidence>
<dbReference type="GO" id="GO:0004252">
    <property type="term" value="F:serine-type endopeptidase activity"/>
    <property type="evidence" value="ECO:0007669"/>
    <property type="project" value="InterPro"/>
</dbReference>
<proteinExistence type="predicted"/>
<dbReference type="SMART" id="SM00959">
    <property type="entry name" value="Rho_N"/>
    <property type="match status" value="1"/>
</dbReference>
<feature type="domain" description="Rho termination factor-like N-terminal" evidence="2">
    <location>
        <begin position="546"/>
        <end position="582"/>
    </location>
</feature>
<feature type="compositionally biased region" description="Basic and acidic residues" evidence="1">
    <location>
        <begin position="380"/>
        <end position="396"/>
    </location>
</feature>
<dbReference type="Pfam" id="PF07498">
    <property type="entry name" value="Rho_N"/>
    <property type="match status" value="1"/>
</dbReference>
<dbReference type="AlphaFoldDB" id="A0A498IVK1"/>
<dbReference type="InterPro" id="IPR036286">
    <property type="entry name" value="LexA/Signal_pep-like_sf"/>
</dbReference>
<dbReference type="GO" id="GO:0006465">
    <property type="term" value="P:signal peptide processing"/>
    <property type="evidence" value="ECO:0007669"/>
    <property type="project" value="InterPro"/>
</dbReference>
<dbReference type="SUPFAM" id="SSF51306">
    <property type="entry name" value="LexA/Signal peptidase"/>
    <property type="match status" value="1"/>
</dbReference>
<evidence type="ECO:0000313" key="4">
    <source>
        <dbReference type="Proteomes" id="UP000290289"/>
    </source>
</evidence>
<dbReference type="Proteomes" id="UP000290289">
    <property type="component" value="Chromosome 10"/>
</dbReference>
<dbReference type="GO" id="GO:0006353">
    <property type="term" value="P:DNA-templated transcription termination"/>
    <property type="evidence" value="ECO:0007669"/>
    <property type="project" value="InterPro"/>
</dbReference>
<feature type="compositionally biased region" description="Acidic residues" evidence="1">
    <location>
        <begin position="480"/>
        <end position="491"/>
    </location>
</feature>